<dbReference type="SUPFAM" id="SSF55186">
    <property type="entry name" value="ThrRS/AlaRS common domain"/>
    <property type="match status" value="1"/>
</dbReference>
<dbReference type="Gene3D" id="3.30.930.10">
    <property type="entry name" value="Bira Bifunctional Protein, Domain 2"/>
    <property type="match status" value="1"/>
</dbReference>
<evidence type="ECO:0000259" key="15">
    <source>
        <dbReference type="PROSITE" id="PS51880"/>
    </source>
</evidence>
<keyword evidence="2 13" id="KW-0963">Cytoplasm</keyword>
<dbReference type="InterPro" id="IPR004154">
    <property type="entry name" value="Anticodon-bd"/>
</dbReference>
<evidence type="ECO:0000256" key="3">
    <source>
        <dbReference type="ARBA" id="ARBA00022555"/>
    </source>
</evidence>
<dbReference type="InterPro" id="IPR004095">
    <property type="entry name" value="TGS"/>
</dbReference>
<dbReference type="Gene3D" id="3.30.54.20">
    <property type="match status" value="1"/>
</dbReference>
<evidence type="ECO:0000256" key="11">
    <source>
        <dbReference type="ARBA" id="ARBA00023146"/>
    </source>
</evidence>
<comment type="similarity">
    <text evidence="1 13">Belongs to the class-II aminoacyl-tRNA synthetase family.</text>
</comment>
<gene>
    <name evidence="13" type="primary">thrS</name>
    <name evidence="16" type="ORF">SAMN05192533_102356</name>
</gene>
<keyword evidence="11 13" id="KW-0030">Aminoacyl-tRNA synthetase</keyword>
<protein>
    <recommendedName>
        <fullName evidence="13">Threonine--tRNA ligase</fullName>
        <ecNumber evidence="13">6.1.1.3</ecNumber>
    </recommendedName>
    <alternativeName>
        <fullName evidence="13">Threonyl-tRNA synthetase</fullName>
        <shortName evidence="13">ThrRS</shortName>
    </alternativeName>
</protein>
<dbReference type="Pfam" id="PF00587">
    <property type="entry name" value="tRNA-synt_2b"/>
    <property type="match status" value="1"/>
</dbReference>
<evidence type="ECO:0000256" key="7">
    <source>
        <dbReference type="ARBA" id="ARBA00022833"/>
    </source>
</evidence>
<keyword evidence="8 13" id="KW-0067">ATP-binding</keyword>
<dbReference type="GO" id="GO:0005737">
    <property type="term" value="C:cytoplasm"/>
    <property type="evidence" value="ECO:0007669"/>
    <property type="project" value="UniProtKB-SubCell"/>
</dbReference>
<comment type="subunit">
    <text evidence="13">Homodimer.</text>
</comment>
<dbReference type="InterPro" id="IPR012947">
    <property type="entry name" value="tRNA_SAD"/>
</dbReference>
<evidence type="ECO:0000256" key="9">
    <source>
        <dbReference type="ARBA" id="ARBA00022884"/>
    </source>
</evidence>
<evidence type="ECO:0000256" key="12">
    <source>
        <dbReference type="ARBA" id="ARBA00049515"/>
    </source>
</evidence>
<proteinExistence type="inferred from homology"/>
<comment type="caution">
    <text evidence="13">Lacks conserved residue(s) required for the propagation of feature annotation.</text>
</comment>
<dbReference type="Gene3D" id="3.40.50.800">
    <property type="entry name" value="Anticodon-binding domain"/>
    <property type="match status" value="1"/>
</dbReference>
<dbReference type="OrthoDB" id="9802304at2"/>
<evidence type="ECO:0000313" key="16">
    <source>
        <dbReference type="EMBL" id="SEM37018.1"/>
    </source>
</evidence>
<keyword evidence="7 13" id="KW-0862">Zinc</keyword>
<dbReference type="InterPro" id="IPR033728">
    <property type="entry name" value="ThrRS_core"/>
</dbReference>
<dbReference type="PROSITE" id="PS51880">
    <property type="entry name" value="TGS"/>
    <property type="match status" value="1"/>
</dbReference>
<dbReference type="InterPro" id="IPR047246">
    <property type="entry name" value="ThrRS_anticodon"/>
</dbReference>
<sequence length="644" mass="74319">MADMIKLTFPDGAVKEFSAGTTIEDVAASISPGLKKKALAGKVDGEMYDLRRPIEADGAIEIITTDRPEALEVLRHSTAHLMAQAIKRLYKNVKLGVGPVIEGGFYYDMDMEQSLTPEDLPLIEKEMKKIINENIEIVRTEVSRDEAIQRYTEIGDEYKLELIEAIPADETVTIYEQGDFFDLCRGVHVPSTGKLKEFKLLSIAGAYWRGDSDNKMLQRIYGTAFFKKEDLAEHLRLLEEAKERDHRKLGKELGLFTNSQKVGQGLPLWLPKGATIRRIIERYIVDKEVSLGYDHVYTPIMANVELYKTSGHWDHYHEDMFPTMDMDNEQLVLRPMNCPHHMMVYKNSMHSYRELPIRIAELGTMHRYEMSGALSGLQRVRGMTLNDAHVFVRPDQIKEEFKRVVELILAVYKDFDLKDYSFRLSYRDPQDTEKYFNDDEMWEKAQSMLKEAMDEMGHDYYEAEGEAAFYGPKLDVQVKTALGKEETLSTVQLDFLLPERFDLTYIGEDGKHHRPVVIHRGVVSTMERFVAFLIEEYKGAFPTWLAPIQAQVIPVSPDVHFDYAKQVQEKLKSEGFRVELDSREEKIGYKIREAQMQKIPYMLVVGDKEIEENAVNVRKYGEQKSETIGFETFLEGFRKEAKKF</sequence>
<dbReference type="Pfam" id="PF03129">
    <property type="entry name" value="HGTP_anticodon"/>
    <property type="match status" value="1"/>
</dbReference>
<dbReference type="FunFam" id="3.40.50.800:FF:000001">
    <property type="entry name" value="Threonine--tRNA ligase"/>
    <property type="match status" value="1"/>
</dbReference>
<keyword evidence="4 13" id="KW-0436">Ligase</keyword>
<dbReference type="InterPro" id="IPR045864">
    <property type="entry name" value="aa-tRNA-synth_II/BPL/LPL"/>
</dbReference>
<dbReference type="InterPro" id="IPR002314">
    <property type="entry name" value="aa-tRNA-synt_IIb"/>
</dbReference>
<keyword evidence="10 13" id="KW-0648">Protein biosynthesis</keyword>
<dbReference type="GO" id="GO:0004829">
    <property type="term" value="F:threonine-tRNA ligase activity"/>
    <property type="evidence" value="ECO:0007669"/>
    <property type="project" value="UniProtKB-UniRule"/>
</dbReference>
<comment type="subcellular location">
    <subcellularLocation>
        <location evidence="13">Cytoplasm</location>
    </subcellularLocation>
</comment>
<feature type="domain" description="Aminoacyl-transfer RNA synthetases class-II family profile" evidence="14">
    <location>
        <begin position="245"/>
        <end position="542"/>
    </location>
</feature>
<dbReference type="FunFam" id="3.30.54.20:FF:000002">
    <property type="entry name" value="Threonine--tRNA ligase"/>
    <property type="match status" value="1"/>
</dbReference>
<feature type="binding site" evidence="13">
    <location>
        <position position="338"/>
    </location>
    <ligand>
        <name>Zn(2+)</name>
        <dbReference type="ChEBI" id="CHEBI:29105"/>
        <note>catalytic</note>
    </ligand>
</feature>
<dbReference type="PANTHER" id="PTHR11451:SF56">
    <property type="entry name" value="THREONINE--TRNA LIGASE 1"/>
    <property type="match status" value="1"/>
</dbReference>
<dbReference type="HAMAP" id="MF_00184">
    <property type="entry name" value="Thr_tRNA_synth"/>
    <property type="match status" value="1"/>
</dbReference>
<dbReference type="Pfam" id="PF07973">
    <property type="entry name" value="tRNA_SAD"/>
    <property type="match status" value="1"/>
</dbReference>
<evidence type="ECO:0000256" key="4">
    <source>
        <dbReference type="ARBA" id="ARBA00022598"/>
    </source>
</evidence>
<dbReference type="InterPro" id="IPR036621">
    <property type="entry name" value="Anticodon-bd_dom_sf"/>
</dbReference>
<dbReference type="SUPFAM" id="SSF55681">
    <property type="entry name" value="Class II aaRS and biotin synthetases"/>
    <property type="match status" value="1"/>
</dbReference>
<evidence type="ECO:0000259" key="14">
    <source>
        <dbReference type="PROSITE" id="PS50862"/>
    </source>
</evidence>
<keyword evidence="5 13" id="KW-0479">Metal-binding</keyword>
<dbReference type="Pfam" id="PF02824">
    <property type="entry name" value="TGS"/>
    <property type="match status" value="1"/>
</dbReference>
<dbReference type="InterPro" id="IPR012676">
    <property type="entry name" value="TGS-like"/>
</dbReference>
<comment type="cofactor">
    <cofactor evidence="13">
        <name>Zn(2+)</name>
        <dbReference type="ChEBI" id="CHEBI:29105"/>
    </cofactor>
    <text evidence="13">Binds 1 zinc ion per subunit.</text>
</comment>
<dbReference type="FunFam" id="3.30.930.10:FF:000002">
    <property type="entry name" value="Threonine--tRNA ligase"/>
    <property type="match status" value="1"/>
</dbReference>
<dbReference type="Gene3D" id="3.30.980.10">
    <property type="entry name" value="Threonyl-trna Synthetase, Chain A, domain 2"/>
    <property type="match status" value="1"/>
</dbReference>
<evidence type="ECO:0000256" key="5">
    <source>
        <dbReference type="ARBA" id="ARBA00022723"/>
    </source>
</evidence>
<dbReference type="CDD" id="cd00860">
    <property type="entry name" value="ThrRS_anticodon"/>
    <property type="match status" value="1"/>
</dbReference>
<reference evidence="17" key="1">
    <citation type="submission" date="2016-10" db="EMBL/GenBank/DDBJ databases">
        <authorList>
            <person name="Varghese N."/>
            <person name="Submissions S."/>
        </authorList>
    </citation>
    <scope>NUCLEOTIDE SEQUENCE [LARGE SCALE GENOMIC DNA]</scope>
    <source>
        <strain evidence="17">B48,IBRC-M 10115,DSM 25386,CECT 8001</strain>
    </source>
</reference>
<dbReference type="GO" id="GO:0006435">
    <property type="term" value="P:threonyl-tRNA aminoacylation"/>
    <property type="evidence" value="ECO:0007669"/>
    <property type="project" value="UniProtKB-UniRule"/>
</dbReference>
<feature type="binding site" evidence="13">
    <location>
        <position position="519"/>
    </location>
    <ligand>
        <name>Zn(2+)</name>
        <dbReference type="ChEBI" id="CHEBI:29105"/>
        <note>catalytic</note>
    </ligand>
</feature>
<evidence type="ECO:0000313" key="17">
    <source>
        <dbReference type="Proteomes" id="UP000198553"/>
    </source>
</evidence>
<dbReference type="Gene3D" id="3.10.20.30">
    <property type="match status" value="1"/>
</dbReference>
<dbReference type="InterPro" id="IPR002320">
    <property type="entry name" value="Thr-tRNA-ligase_IIa"/>
</dbReference>
<dbReference type="InterPro" id="IPR006195">
    <property type="entry name" value="aa-tRNA-synth_II"/>
</dbReference>
<dbReference type="AlphaFoldDB" id="A0A1H7XV38"/>
<dbReference type="SUPFAM" id="SSF52954">
    <property type="entry name" value="Class II aaRS ABD-related"/>
    <property type="match status" value="1"/>
</dbReference>
<feature type="domain" description="TGS" evidence="15">
    <location>
        <begin position="3"/>
        <end position="64"/>
    </location>
</feature>
<dbReference type="PRINTS" id="PR01047">
    <property type="entry name" value="TRNASYNTHTHR"/>
</dbReference>
<dbReference type="GO" id="GO:0000049">
    <property type="term" value="F:tRNA binding"/>
    <property type="evidence" value="ECO:0007669"/>
    <property type="project" value="UniProtKB-KW"/>
</dbReference>
<dbReference type="PANTHER" id="PTHR11451">
    <property type="entry name" value="THREONINE-TRNA LIGASE"/>
    <property type="match status" value="1"/>
</dbReference>
<dbReference type="EC" id="6.1.1.3" evidence="13"/>
<accession>A0A1H7XV38</accession>
<dbReference type="InterPro" id="IPR012675">
    <property type="entry name" value="Beta-grasp_dom_sf"/>
</dbReference>
<evidence type="ECO:0000256" key="10">
    <source>
        <dbReference type="ARBA" id="ARBA00022917"/>
    </source>
</evidence>
<dbReference type="GO" id="GO:0140096">
    <property type="term" value="F:catalytic activity, acting on a protein"/>
    <property type="evidence" value="ECO:0007669"/>
    <property type="project" value="UniProtKB-ARBA"/>
</dbReference>
<dbReference type="PROSITE" id="PS50862">
    <property type="entry name" value="AA_TRNA_LIGASE_II"/>
    <property type="match status" value="1"/>
</dbReference>
<keyword evidence="17" id="KW-1185">Reference proteome</keyword>
<comment type="catalytic activity">
    <reaction evidence="12 13">
        <text>tRNA(Thr) + L-threonine + ATP = L-threonyl-tRNA(Thr) + AMP + diphosphate + H(+)</text>
        <dbReference type="Rhea" id="RHEA:24624"/>
        <dbReference type="Rhea" id="RHEA-COMP:9670"/>
        <dbReference type="Rhea" id="RHEA-COMP:9704"/>
        <dbReference type="ChEBI" id="CHEBI:15378"/>
        <dbReference type="ChEBI" id="CHEBI:30616"/>
        <dbReference type="ChEBI" id="CHEBI:33019"/>
        <dbReference type="ChEBI" id="CHEBI:57926"/>
        <dbReference type="ChEBI" id="CHEBI:78442"/>
        <dbReference type="ChEBI" id="CHEBI:78534"/>
        <dbReference type="ChEBI" id="CHEBI:456215"/>
        <dbReference type="EC" id="6.1.1.3"/>
    </reaction>
</comment>
<dbReference type="CDD" id="cd01667">
    <property type="entry name" value="TGS_ThrRS"/>
    <property type="match status" value="1"/>
</dbReference>
<dbReference type="SMART" id="SM00863">
    <property type="entry name" value="tRNA_SAD"/>
    <property type="match status" value="1"/>
</dbReference>
<organism evidence="16 17">
    <name type="scientific">Mesobacillus persicus</name>
    <dbReference type="NCBI Taxonomy" id="930146"/>
    <lineage>
        <taxon>Bacteria</taxon>
        <taxon>Bacillati</taxon>
        <taxon>Bacillota</taxon>
        <taxon>Bacilli</taxon>
        <taxon>Bacillales</taxon>
        <taxon>Bacillaceae</taxon>
        <taxon>Mesobacillus</taxon>
    </lineage>
</organism>
<dbReference type="FunFam" id="3.10.20.30:FF:000005">
    <property type="entry name" value="Threonine--tRNA ligase"/>
    <property type="match status" value="1"/>
</dbReference>
<dbReference type="InterPro" id="IPR018163">
    <property type="entry name" value="Thr/Ala-tRNA-synth_IIc_edit"/>
</dbReference>
<evidence type="ECO:0000256" key="8">
    <source>
        <dbReference type="ARBA" id="ARBA00022840"/>
    </source>
</evidence>
<evidence type="ECO:0000256" key="13">
    <source>
        <dbReference type="HAMAP-Rule" id="MF_00184"/>
    </source>
</evidence>
<dbReference type="GO" id="GO:0005524">
    <property type="term" value="F:ATP binding"/>
    <property type="evidence" value="ECO:0007669"/>
    <property type="project" value="UniProtKB-UniRule"/>
</dbReference>
<evidence type="ECO:0000256" key="1">
    <source>
        <dbReference type="ARBA" id="ARBA00008226"/>
    </source>
</evidence>
<keyword evidence="3 13" id="KW-0820">tRNA-binding</keyword>
<dbReference type="Proteomes" id="UP000198553">
    <property type="component" value="Unassembled WGS sequence"/>
</dbReference>
<dbReference type="FunFam" id="3.30.980.10:FF:000005">
    <property type="entry name" value="Threonyl-tRNA synthetase, mitochondrial"/>
    <property type="match status" value="1"/>
</dbReference>
<dbReference type="GO" id="GO:0046872">
    <property type="term" value="F:metal ion binding"/>
    <property type="evidence" value="ECO:0007669"/>
    <property type="project" value="UniProtKB-KW"/>
</dbReference>
<keyword evidence="9 13" id="KW-0694">RNA-binding</keyword>
<feature type="binding site" evidence="13">
    <location>
        <position position="389"/>
    </location>
    <ligand>
        <name>Zn(2+)</name>
        <dbReference type="ChEBI" id="CHEBI:29105"/>
        <note>catalytic</note>
    </ligand>
</feature>
<dbReference type="CDD" id="cd00771">
    <property type="entry name" value="ThrRS_core"/>
    <property type="match status" value="1"/>
</dbReference>
<dbReference type="STRING" id="930146.SAMN05192533_102356"/>
<dbReference type="RefSeq" id="WP_090741508.1">
    <property type="nucleotide sequence ID" value="NZ_FOBW01000002.1"/>
</dbReference>
<name>A0A1H7XV38_9BACI</name>
<dbReference type="NCBIfam" id="TIGR00418">
    <property type="entry name" value="thrS"/>
    <property type="match status" value="1"/>
</dbReference>
<keyword evidence="6 13" id="KW-0547">Nucleotide-binding</keyword>
<dbReference type="GO" id="GO:0016740">
    <property type="term" value="F:transferase activity"/>
    <property type="evidence" value="ECO:0007669"/>
    <property type="project" value="UniProtKB-ARBA"/>
</dbReference>
<dbReference type="EMBL" id="FOBW01000002">
    <property type="protein sequence ID" value="SEM37018.1"/>
    <property type="molecule type" value="Genomic_DNA"/>
</dbReference>
<evidence type="ECO:0000256" key="2">
    <source>
        <dbReference type="ARBA" id="ARBA00022490"/>
    </source>
</evidence>
<dbReference type="SUPFAM" id="SSF81271">
    <property type="entry name" value="TGS-like"/>
    <property type="match status" value="1"/>
</dbReference>
<evidence type="ECO:0000256" key="6">
    <source>
        <dbReference type="ARBA" id="ARBA00022741"/>
    </source>
</evidence>